<dbReference type="PROSITE" id="PS50043">
    <property type="entry name" value="HTH_LUXR_2"/>
    <property type="match status" value="1"/>
</dbReference>
<dbReference type="SUPFAM" id="SSF46894">
    <property type="entry name" value="C-terminal effector domain of the bipartite response regulators"/>
    <property type="match status" value="1"/>
</dbReference>
<dbReference type="EMBL" id="JAPDDP010000060">
    <property type="protein sequence ID" value="MDA0183741.1"/>
    <property type="molecule type" value="Genomic_DNA"/>
</dbReference>
<dbReference type="GO" id="GO:0003677">
    <property type="term" value="F:DNA binding"/>
    <property type="evidence" value="ECO:0007669"/>
    <property type="project" value="UniProtKB-KW"/>
</dbReference>
<keyword evidence="6" id="KW-1185">Reference proteome</keyword>
<protein>
    <submittedName>
        <fullName evidence="5">LuxR C-terminal-related transcriptional regulator</fullName>
    </submittedName>
</protein>
<evidence type="ECO:0000256" key="2">
    <source>
        <dbReference type="ARBA" id="ARBA00023125"/>
    </source>
</evidence>
<dbReference type="Gene3D" id="1.10.10.10">
    <property type="entry name" value="Winged helix-like DNA-binding domain superfamily/Winged helix DNA-binding domain"/>
    <property type="match status" value="1"/>
</dbReference>
<dbReference type="PANTHER" id="PTHR44688:SF16">
    <property type="entry name" value="DNA-BINDING TRANSCRIPTIONAL ACTIVATOR DEVR_DOSR"/>
    <property type="match status" value="1"/>
</dbReference>
<evidence type="ECO:0000256" key="3">
    <source>
        <dbReference type="ARBA" id="ARBA00023163"/>
    </source>
</evidence>
<sequence>MKTGARRRRATGTDGLAALSGREREIADLVALGRTNKEIAAELFLSEKTIENHMTRVFTKLGVSRRAEVATVVGQDRT</sequence>
<feature type="domain" description="HTH luxR-type" evidence="4">
    <location>
        <begin position="12"/>
        <end position="77"/>
    </location>
</feature>
<dbReference type="PANTHER" id="PTHR44688">
    <property type="entry name" value="DNA-BINDING TRANSCRIPTIONAL ACTIVATOR DEVR_DOSR"/>
    <property type="match status" value="1"/>
</dbReference>
<name>A0A9X3SBL2_9ACTN</name>
<organism evidence="5 6">
    <name type="scientific">Solirubrobacter phytolaccae</name>
    <dbReference type="NCBI Taxonomy" id="1404360"/>
    <lineage>
        <taxon>Bacteria</taxon>
        <taxon>Bacillati</taxon>
        <taxon>Actinomycetota</taxon>
        <taxon>Thermoleophilia</taxon>
        <taxon>Solirubrobacterales</taxon>
        <taxon>Solirubrobacteraceae</taxon>
        <taxon>Solirubrobacter</taxon>
    </lineage>
</organism>
<dbReference type="AlphaFoldDB" id="A0A9X3SBL2"/>
<dbReference type="InterPro" id="IPR016032">
    <property type="entry name" value="Sig_transdc_resp-reg_C-effctor"/>
</dbReference>
<dbReference type="SMART" id="SM00421">
    <property type="entry name" value="HTH_LUXR"/>
    <property type="match status" value="1"/>
</dbReference>
<evidence type="ECO:0000256" key="1">
    <source>
        <dbReference type="ARBA" id="ARBA00023015"/>
    </source>
</evidence>
<dbReference type="InterPro" id="IPR000792">
    <property type="entry name" value="Tscrpt_reg_LuxR_C"/>
</dbReference>
<dbReference type="GO" id="GO:0006355">
    <property type="term" value="P:regulation of DNA-templated transcription"/>
    <property type="evidence" value="ECO:0007669"/>
    <property type="project" value="InterPro"/>
</dbReference>
<keyword evidence="3" id="KW-0804">Transcription</keyword>
<dbReference type="CDD" id="cd06170">
    <property type="entry name" value="LuxR_C_like"/>
    <property type="match status" value="1"/>
</dbReference>
<dbReference type="InterPro" id="IPR036388">
    <property type="entry name" value="WH-like_DNA-bd_sf"/>
</dbReference>
<dbReference type="Pfam" id="PF00196">
    <property type="entry name" value="GerE"/>
    <property type="match status" value="1"/>
</dbReference>
<gene>
    <name evidence="5" type="ORF">OJ997_25765</name>
</gene>
<dbReference type="PROSITE" id="PS00622">
    <property type="entry name" value="HTH_LUXR_1"/>
    <property type="match status" value="1"/>
</dbReference>
<keyword evidence="2" id="KW-0238">DNA-binding</keyword>
<proteinExistence type="predicted"/>
<reference evidence="5" key="1">
    <citation type="submission" date="2022-10" db="EMBL/GenBank/DDBJ databases">
        <title>The WGS of Solirubrobacter phytolaccae KCTC 29190.</title>
        <authorList>
            <person name="Jiang Z."/>
        </authorList>
    </citation>
    <scope>NUCLEOTIDE SEQUENCE</scope>
    <source>
        <strain evidence="5">KCTC 29190</strain>
    </source>
</reference>
<evidence type="ECO:0000313" key="5">
    <source>
        <dbReference type="EMBL" id="MDA0183741.1"/>
    </source>
</evidence>
<dbReference type="PRINTS" id="PR00038">
    <property type="entry name" value="HTHLUXR"/>
</dbReference>
<accession>A0A9X3SBL2</accession>
<comment type="caution">
    <text evidence="5">The sequence shown here is derived from an EMBL/GenBank/DDBJ whole genome shotgun (WGS) entry which is preliminary data.</text>
</comment>
<evidence type="ECO:0000313" key="6">
    <source>
        <dbReference type="Proteomes" id="UP001147653"/>
    </source>
</evidence>
<evidence type="ECO:0000259" key="4">
    <source>
        <dbReference type="PROSITE" id="PS50043"/>
    </source>
</evidence>
<dbReference type="Proteomes" id="UP001147653">
    <property type="component" value="Unassembled WGS sequence"/>
</dbReference>
<keyword evidence="1" id="KW-0805">Transcription regulation</keyword>